<evidence type="ECO:0000256" key="4">
    <source>
        <dbReference type="ARBA" id="ARBA00012458"/>
    </source>
</evidence>
<comment type="function">
    <text evidence="9">Catalyzes the condensation of para-aminobenzoate (pABA) with 6-hydroxymethyl-7,8-dihydropterin diphosphate (DHPt-PP) to form 7,8-dihydropteroate (H2Pte), the immediate precursor of folate derivatives.</text>
</comment>
<evidence type="ECO:0000313" key="11">
    <source>
        <dbReference type="EMBL" id="GLR70481.1"/>
    </source>
</evidence>
<dbReference type="InterPro" id="IPR000489">
    <property type="entry name" value="Pterin-binding_dom"/>
</dbReference>
<dbReference type="NCBIfam" id="TIGR01496">
    <property type="entry name" value="DHPS"/>
    <property type="match status" value="1"/>
</dbReference>
<evidence type="ECO:0000313" key="12">
    <source>
        <dbReference type="Proteomes" id="UP001156601"/>
    </source>
</evidence>
<comment type="similarity">
    <text evidence="9">Belongs to the DHPS family.</text>
</comment>
<evidence type="ECO:0000256" key="9">
    <source>
        <dbReference type="RuleBase" id="RU361205"/>
    </source>
</evidence>
<dbReference type="EC" id="2.5.1.15" evidence="4 9"/>
<evidence type="ECO:0000256" key="5">
    <source>
        <dbReference type="ARBA" id="ARBA00022679"/>
    </source>
</evidence>
<protein>
    <recommendedName>
        <fullName evidence="4 9">Dihydropteroate synthase</fullName>
        <shortName evidence="9">DHPS</shortName>
        <ecNumber evidence="4 9">2.5.1.15</ecNumber>
    </recommendedName>
    <alternativeName>
        <fullName evidence="9">Dihydropteroate pyrophosphorylase</fullName>
    </alternativeName>
</protein>
<dbReference type="InterPro" id="IPR011005">
    <property type="entry name" value="Dihydropteroate_synth-like_sf"/>
</dbReference>
<keyword evidence="12" id="KW-1185">Reference proteome</keyword>
<dbReference type="Pfam" id="PF00809">
    <property type="entry name" value="Pterin_bind"/>
    <property type="match status" value="1"/>
</dbReference>
<dbReference type="EMBL" id="BSOT01000005">
    <property type="protein sequence ID" value="GLR70481.1"/>
    <property type="molecule type" value="Genomic_DNA"/>
</dbReference>
<dbReference type="PANTHER" id="PTHR20941:SF1">
    <property type="entry name" value="FOLIC ACID SYNTHESIS PROTEIN FOL1"/>
    <property type="match status" value="1"/>
</dbReference>
<sequence>MMEFGNKTVVFDGPKVMGILNVTPDSFSDGGKYKDVNKAIDQAAEMVKKGATFVDIGGESTRPGATEVLVDEELNRVIPVIEAIHARFDTIISIDTSKPQVMLEATAVGARLINDVRALRLDGALDVATKLAKEKNIPSCIMHMQGSPLTMQNNPKYDSVVDEVLAFFRERIDTLVDAGFKYKQIMIDPGFGFGKNLEDNYQLLKHFLQFTEFDLPVLAGMSRKRMIGNLLNKDVENRLTGDISTHTIAALYGASVLRVHDVEAIVDVVKIIDKINSVS</sequence>
<dbReference type="CDD" id="cd00739">
    <property type="entry name" value="DHPS"/>
    <property type="match status" value="1"/>
</dbReference>
<evidence type="ECO:0000256" key="8">
    <source>
        <dbReference type="ARBA" id="ARBA00022909"/>
    </source>
</evidence>
<dbReference type="GO" id="GO:0046656">
    <property type="term" value="P:folic acid biosynthetic process"/>
    <property type="evidence" value="ECO:0007669"/>
    <property type="project" value="UniProtKB-KW"/>
</dbReference>
<dbReference type="AlphaFoldDB" id="A0AA37SZ06"/>
<keyword evidence="6 9" id="KW-0479">Metal-binding</keyword>
<name>A0AA37SZ06_9ALTE</name>
<dbReference type="PANTHER" id="PTHR20941">
    <property type="entry name" value="FOLATE SYNTHESIS PROTEINS"/>
    <property type="match status" value="1"/>
</dbReference>
<evidence type="ECO:0000256" key="1">
    <source>
        <dbReference type="ARBA" id="ARBA00000012"/>
    </source>
</evidence>
<reference evidence="11" key="2">
    <citation type="submission" date="2023-01" db="EMBL/GenBank/DDBJ databases">
        <title>Draft genome sequence of Agaribacter marinus strain NBRC 110023.</title>
        <authorList>
            <person name="Sun Q."/>
            <person name="Mori K."/>
        </authorList>
    </citation>
    <scope>NUCLEOTIDE SEQUENCE</scope>
    <source>
        <strain evidence="11">NBRC 110023</strain>
    </source>
</reference>
<evidence type="ECO:0000259" key="10">
    <source>
        <dbReference type="PROSITE" id="PS50972"/>
    </source>
</evidence>
<proteinExistence type="inferred from homology"/>
<dbReference type="PROSITE" id="PS50972">
    <property type="entry name" value="PTERIN_BINDING"/>
    <property type="match status" value="1"/>
</dbReference>
<dbReference type="InterPro" id="IPR045031">
    <property type="entry name" value="DHP_synth-like"/>
</dbReference>
<dbReference type="GO" id="GO:0046872">
    <property type="term" value="F:metal ion binding"/>
    <property type="evidence" value="ECO:0007669"/>
    <property type="project" value="UniProtKB-KW"/>
</dbReference>
<accession>A0AA37SZ06</accession>
<reference evidence="11" key="1">
    <citation type="journal article" date="2014" name="Int. J. Syst. Evol. Microbiol.">
        <title>Complete genome sequence of Corynebacterium casei LMG S-19264T (=DSM 44701T), isolated from a smear-ripened cheese.</title>
        <authorList>
            <consortium name="US DOE Joint Genome Institute (JGI-PGF)"/>
            <person name="Walter F."/>
            <person name="Albersmeier A."/>
            <person name="Kalinowski J."/>
            <person name="Ruckert C."/>
        </authorList>
    </citation>
    <scope>NUCLEOTIDE SEQUENCE</scope>
    <source>
        <strain evidence="11">NBRC 110023</strain>
    </source>
</reference>
<dbReference type="Gene3D" id="3.20.20.20">
    <property type="entry name" value="Dihydropteroate synthase-like"/>
    <property type="match status" value="1"/>
</dbReference>
<comment type="pathway">
    <text evidence="3 9">Cofactor biosynthesis; tetrahydrofolate biosynthesis; 7,8-dihydrofolate from 2-amino-4-hydroxy-6-hydroxymethyl-7,8-dihydropteridine diphosphate and 4-aminobenzoate: step 1/2.</text>
</comment>
<evidence type="ECO:0000256" key="3">
    <source>
        <dbReference type="ARBA" id="ARBA00004763"/>
    </source>
</evidence>
<comment type="caution">
    <text evidence="11">The sequence shown here is derived from an EMBL/GenBank/DDBJ whole genome shotgun (WGS) entry which is preliminary data.</text>
</comment>
<evidence type="ECO:0000256" key="6">
    <source>
        <dbReference type="ARBA" id="ARBA00022723"/>
    </source>
</evidence>
<dbReference type="InterPro" id="IPR006390">
    <property type="entry name" value="DHP_synth_dom"/>
</dbReference>
<dbReference type="GO" id="GO:0046654">
    <property type="term" value="P:tetrahydrofolate biosynthetic process"/>
    <property type="evidence" value="ECO:0007669"/>
    <property type="project" value="TreeGrafter"/>
</dbReference>
<comment type="cofactor">
    <cofactor evidence="2 9">
        <name>Mg(2+)</name>
        <dbReference type="ChEBI" id="CHEBI:18420"/>
    </cofactor>
</comment>
<organism evidence="11 12">
    <name type="scientific">Agaribacter marinus</name>
    <dbReference type="NCBI Taxonomy" id="1431249"/>
    <lineage>
        <taxon>Bacteria</taxon>
        <taxon>Pseudomonadati</taxon>
        <taxon>Pseudomonadota</taxon>
        <taxon>Gammaproteobacteria</taxon>
        <taxon>Alteromonadales</taxon>
        <taxon>Alteromonadaceae</taxon>
        <taxon>Agaribacter</taxon>
    </lineage>
</organism>
<comment type="catalytic activity">
    <reaction evidence="1">
        <text>(7,8-dihydropterin-6-yl)methyl diphosphate + 4-aminobenzoate = 7,8-dihydropteroate + diphosphate</text>
        <dbReference type="Rhea" id="RHEA:19949"/>
        <dbReference type="ChEBI" id="CHEBI:17836"/>
        <dbReference type="ChEBI" id="CHEBI:17839"/>
        <dbReference type="ChEBI" id="CHEBI:33019"/>
        <dbReference type="ChEBI" id="CHEBI:72950"/>
        <dbReference type="EC" id="2.5.1.15"/>
    </reaction>
</comment>
<keyword evidence="8 9" id="KW-0289">Folate biosynthesis</keyword>
<keyword evidence="5 9" id="KW-0808">Transferase</keyword>
<dbReference type="GO" id="GO:0004156">
    <property type="term" value="F:dihydropteroate synthase activity"/>
    <property type="evidence" value="ECO:0007669"/>
    <property type="project" value="UniProtKB-EC"/>
</dbReference>
<dbReference type="SUPFAM" id="SSF51717">
    <property type="entry name" value="Dihydropteroate synthetase-like"/>
    <property type="match status" value="1"/>
</dbReference>
<evidence type="ECO:0000256" key="2">
    <source>
        <dbReference type="ARBA" id="ARBA00001946"/>
    </source>
</evidence>
<evidence type="ECO:0000256" key="7">
    <source>
        <dbReference type="ARBA" id="ARBA00022842"/>
    </source>
</evidence>
<dbReference type="PROSITE" id="PS00792">
    <property type="entry name" value="DHPS_1"/>
    <property type="match status" value="1"/>
</dbReference>
<dbReference type="GO" id="GO:0005829">
    <property type="term" value="C:cytosol"/>
    <property type="evidence" value="ECO:0007669"/>
    <property type="project" value="TreeGrafter"/>
</dbReference>
<dbReference type="Proteomes" id="UP001156601">
    <property type="component" value="Unassembled WGS sequence"/>
</dbReference>
<gene>
    <name evidence="11" type="primary">folP</name>
    <name evidence="11" type="ORF">GCM10007852_13890</name>
</gene>
<keyword evidence="7 9" id="KW-0460">Magnesium</keyword>
<feature type="domain" description="Pterin-binding" evidence="10">
    <location>
        <begin position="14"/>
        <end position="270"/>
    </location>
</feature>